<gene>
    <name evidence="3" type="primary">LOC105268200</name>
</gene>
<dbReference type="KEGG" id="fas:105268200"/>
<dbReference type="GeneID" id="105268200"/>
<feature type="transmembrane region" description="Helical" evidence="1">
    <location>
        <begin position="208"/>
        <end position="224"/>
    </location>
</feature>
<feature type="transmembrane region" description="Helical" evidence="1">
    <location>
        <begin position="171"/>
        <end position="188"/>
    </location>
</feature>
<name>A0A9R1TAZ1_9HYME</name>
<keyword evidence="1" id="KW-0812">Transmembrane</keyword>
<evidence type="ECO:0000313" key="2">
    <source>
        <dbReference type="Proteomes" id="UP000694866"/>
    </source>
</evidence>
<sequence length="311" mass="36934">MQVSQDIQELRKIRNNSDNCLFMLIGWWILFVIYDKCLHLLLRRMHYGLIKRRRIIDALWCTGFTFLSALYVKFLVPKSVDNACIFDKPRYLELGIVFHKSFYLHRTGVEIVYHGDWLSGWTSLMFCLIIHSSSQLKWFDIIMNLLFFKATSMSLMNTCRILSIILTRERLIAVKALLGIYFTNMIYVHTLVVPDFTLWNARGLKNDVLTLVCMWLWLLMEFLHEVKSIRRGYVHPEQFLNSYLFVPSSRGSIELRETCMKLRELSSDKMSDNFETKKSAQLWQTLSCAMMLKRKVRKRREIKENRLLSSQ</sequence>
<keyword evidence="1" id="KW-1133">Transmembrane helix</keyword>
<evidence type="ECO:0000256" key="1">
    <source>
        <dbReference type="SAM" id="Phobius"/>
    </source>
</evidence>
<accession>A0A9R1TAZ1</accession>
<protein>
    <submittedName>
        <fullName evidence="3">Uncharacterized protein isoform X1</fullName>
    </submittedName>
</protein>
<proteinExistence type="predicted"/>
<dbReference type="OrthoDB" id="7627565at2759"/>
<feature type="transmembrane region" description="Helical" evidence="1">
    <location>
        <begin position="21"/>
        <end position="42"/>
    </location>
</feature>
<keyword evidence="1" id="KW-0472">Membrane</keyword>
<dbReference type="AlphaFoldDB" id="A0A9R1TAZ1"/>
<keyword evidence="2" id="KW-1185">Reference proteome</keyword>
<feature type="transmembrane region" description="Helical" evidence="1">
    <location>
        <begin position="141"/>
        <end position="159"/>
    </location>
</feature>
<evidence type="ECO:0000313" key="3">
    <source>
        <dbReference type="RefSeq" id="XP_011305842.1"/>
    </source>
</evidence>
<dbReference type="RefSeq" id="XP_011305842.1">
    <property type="nucleotide sequence ID" value="XM_011307540.1"/>
</dbReference>
<feature type="transmembrane region" description="Helical" evidence="1">
    <location>
        <begin position="54"/>
        <end position="72"/>
    </location>
</feature>
<reference evidence="3" key="1">
    <citation type="submission" date="2025-08" db="UniProtKB">
        <authorList>
            <consortium name="RefSeq"/>
        </authorList>
    </citation>
    <scope>IDENTIFICATION</scope>
    <source>
        <strain evidence="3">USDA-PBARC FA_bdor</strain>
        <tissue evidence="3">Whole organism</tissue>
    </source>
</reference>
<organism evidence="2 3">
    <name type="scientific">Fopius arisanus</name>
    <dbReference type="NCBI Taxonomy" id="64838"/>
    <lineage>
        <taxon>Eukaryota</taxon>
        <taxon>Metazoa</taxon>
        <taxon>Ecdysozoa</taxon>
        <taxon>Arthropoda</taxon>
        <taxon>Hexapoda</taxon>
        <taxon>Insecta</taxon>
        <taxon>Pterygota</taxon>
        <taxon>Neoptera</taxon>
        <taxon>Endopterygota</taxon>
        <taxon>Hymenoptera</taxon>
        <taxon>Apocrita</taxon>
        <taxon>Ichneumonoidea</taxon>
        <taxon>Braconidae</taxon>
        <taxon>Opiinae</taxon>
        <taxon>Fopius</taxon>
    </lineage>
</organism>
<dbReference type="Proteomes" id="UP000694866">
    <property type="component" value="Unplaced"/>
</dbReference>